<dbReference type="InterPro" id="IPR023419">
    <property type="entry name" value="Transthyretin_CS"/>
</dbReference>
<dbReference type="InterPro" id="IPR023416">
    <property type="entry name" value="Transthyretin/HIU_hydrolase_d"/>
</dbReference>
<dbReference type="GO" id="GO:0005777">
    <property type="term" value="C:peroxisome"/>
    <property type="evidence" value="ECO:0007669"/>
    <property type="project" value="UniProtKB-SubCell"/>
</dbReference>
<comment type="subcellular location">
    <subcellularLocation>
        <location evidence="3">Peroxisome</location>
    </subcellularLocation>
</comment>
<feature type="binding site" evidence="13">
    <location>
        <position position="101"/>
    </location>
    <ligand>
        <name>substrate</name>
    </ligand>
</feature>
<evidence type="ECO:0000256" key="2">
    <source>
        <dbReference type="ARBA" id="ARBA00002704"/>
    </source>
</evidence>
<evidence type="ECO:0000256" key="3">
    <source>
        <dbReference type="ARBA" id="ARBA00004275"/>
    </source>
</evidence>
<keyword evidence="8" id="KW-0659">Purine metabolism</keyword>
<comment type="pathway">
    <text evidence="11">Purine metabolism; urate degradation; (S)-allantoin from urate: step 2/3.</text>
</comment>
<evidence type="ECO:0000256" key="7">
    <source>
        <dbReference type="ARBA" id="ARBA00017539"/>
    </source>
</evidence>
<protein>
    <recommendedName>
        <fullName evidence="7">5-hydroxyisourate hydrolase</fullName>
        <ecNumber evidence="6">3.5.2.17</ecNumber>
    </recommendedName>
    <alternativeName>
        <fullName evidence="12">Transthyretin-related protein</fullName>
    </alternativeName>
</protein>
<evidence type="ECO:0000256" key="5">
    <source>
        <dbReference type="ARBA" id="ARBA00011881"/>
    </source>
</evidence>
<comment type="catalytic activity">
    <reaction evidence="1">
        <text>5-hydroxyisourate + H2O = 5-hydroxy-2-oxo-4-ureido-2,5-dihydro-1H-imidazole-5-carboxylate + H(+)</text>
        <dbReference type="Rhea" id="RHEA:23736"/>
        <dbReference type="ChEBI" id="CHEBI:15377"/>
        <dbReference type="ChEBI" id="CHEBI:15378"/>
        <dbReference type="ChEBI" id="CHEBI:18072"/>
        <dbReference type="ChEBI" id="CHEBI:58639"/>
        <dbReference type="EC" id="3.5.2.17"/>
    </reaction>
</comment>
<evidence type="ECO:0000313" key="15">
    <source>
        <dbReference type="Ensembl" id="ENSXETP00000106048"/>
    </source>
</evidence>
<keyword evidence="9" id="KW-0378">Hydrolase</keyword>
<dbReference type="Bgee" id="ENSXETG00000038782">
    <property type="expression patterns" value="Expressed in mesonephros and 13 other cell types or tissues"/>
</dbReference>
<dbReference type="AlphaFoldDB" id="A0A803JDT3"/>
<accession>A0A803JDT3</accession>
<reference evidence="15" key="1">
    <citation type="journal article" date="2010" name="Science">
        <title>The genome of the Western clawed frog Xenopus tropicalis.</title>
        <authorList>
            <person name="Hellsten U."/>
            <person name="Harland R.M."/>
            <person name="Gilchrist M.J."/>
            <person name="Hendrix D."/>
            <person name="Jurka J."/>
            <person name="Kapitonov V."/>
            <person name="Ovcharenko I."/>
            <person name="Putnam N.H."/>
            <person name="Shu S."/>
            <person name="Taher L."/>
            <person name="Blitz I.L."/>
            <person name="Blumberg B."/>
            <person name="Dichmann D.S."/>
            <person name="Dubchak I."/>
            <person name="Amaya E."/>
            <person name="Detter J.C."/>
            <person name="Fletcher R."/>
            <person name="Gerhard D.S."/>
            <person name="Goodstein D."/>
            <person name="Graves T."/>
            <person name="Grigoriev I.V."/>
            <person name="Grimwood J."/>
            <person name="Kawashima T."/>
            <person name="Lindquist E."/>
            <person name="Lucas S.M."/>
            <person name="Mead P.E."/>
            <person name="Mitros T."/>
            <person name="Ogino H."/>
            <person name="Ohta Y."/>
            <person name="Poliakov A.V."/>
            <person name="Pollet N."/>
            <person name="Robert J."/>
            <person name="Salamov A."/>
            <person name="Sater A.K."/>
            <person name="Schmutz J."/>
            <person name="Terry A."/>
            <person name="Vize P.D."/>
            <person name="Warren W.C."/>
            <person name="Wells D."/>
            <person name="Wills A."/>
            <person name="Wilson R.K."/>
            <person name="Zimmerman L.B."/>
            <person name="Zorn A.M."/>
            <person name="Grainger R."/>
            <person name="Grammer T."/>
            <person name="Khokha M.K."/>
            <person name="Richardson P.M."/>
            <person name="Rokhsar D.S."/>
        </authorList>
    </citation>
    <scope>NUCLEOTIDE SEQUENCE [LARGE SCALE GENOMIC DNA]</scope>
    <source>
        <strain evidence="15">Nigerian</strain>
    </source>
</reference>
<evidence type="ECO:0000256" key="13">
    <source>
        <dbReference type="PIRSR" id="PIRSR600895-51"/>
    </source>
</evidence>
<dbReference type="Gene3D" id="2.60.40.180">
    <property type="entry name" value="Transthyretin/hydroxyisourate hydrolase domain"/>
    <property type="match status" value="1"/>
</dbReference>
<dbReference type="GeneTree" id="ENSGT00940000153229"/>
<evidence type="ECO:0000256" key="11">
    <source>
        <dbReference type="ARBA" id="ARBA00060539"/>
    </source>
</evidence>
<name>A0A803JDT3_XENTR</name>
<organism evidence="15">
    <name type="scientific">Xenopus tropicalis</name>
    <name type="common">Western clawed frog</name>
    <name type="synonym">Silurana tropicalis</name>
    <dbReference type="NCBI Taxonomy" id="8364"/>
    <lineage>
        <taxon>Eukaryota</taxon>
        <taxon>Metazoa</taxon>
        <taxon>Chordata</taxon>
        <taxon>Craniata</taxon>
        <taxon>Vertebrata</taxon>
        <taxon>Euteleostomi</taxon>
        <taxon>Amphibia</taxon>
        <taxon>Batrachia</taxon>
        <taxon>Anura</taxon>
        <taxon>Pipoidea</taxon>
        <taxon>Pipidae</taxon>
        <taxon>Xenopodinae</taxon>
        <taxon>Xenopus</taxon>
        <taxon>Silurana</taxon>
    </lineage>
</organism>
<dbReference type="PRINTS" id="PR00189">
    <property type="entry name" value="TRNSTHYRETIN"/>
</dbReference>
<dbReference type="EC" id="3.5.2.17" evidence="6"/>
<feature type="domain" description="Transthyretin/hydroxyisourate hydrolase" evidence="14">
    <location>
        <begin position="53"/>
        <end position="167"/>
    </location>
</feature>
<evidence type="ECO:0000256" key="4">
    <source>
        <dbReference type="ARBA" id="ARBA00009850"/>
    </source>
</evidence>
<dbReference type="InterPro" id="IPR014306">
    <property type="entry name" value="Hydroxyisourate_hydrolase"/>
</dbReference>
<dbReference type="InterPro" id="IPR036817">
    <property type="entry name" value="Transthyretin/HIU_hydrolase_sf"/>
</dbReference>
<comment type="similarity">
    <text evidence="4">Belongs to the transthyretin family. 5-hydroxyisourate hydrolase subfamily.</text>
</comment>
<dbReference type="Ensembl" id="ENSXETT00000123443">
    <property type="protein sequence ID" value="ENSXETP00000106048"/>
    <property type="gene ID" value="ENSXETG00000038782"/>
</dbReference>
<comment type="function">
    <text evidence="2">Catalyzes the hydrolysis of 5-hydroxyisourate (HIU) to 2-oxo-4-hydroxy-4-carboxy-5-ureidoimidazoline (OHCU).</text>
</comment>
<dbReference type="GO" id="GO:0006144">
    <property type="term" value="P:purine nucleobase metabolic process"/>
    <property type="evidence" value="ECO:0007669"/>
    <property type="project" value="UniProtKB-KW"/>
</dbReference>
<dbReference type="NCBIfam" id="TIGR02962">
    <property type="entry name" value="hdxy_isourate"/>
    <property type="match status" value="1"/>
</dbReference>
<evidence type="ECO:0000256" key="10">
    <source>
        <dbReference type="ARBA" id="ARBA00023140"/>
    </source>
</evidence>
<dbReference type="GO" id="GO:0033971">
    <property type="term" value="F:hydroxyisourate hydrolase activity"/>
    <property type="evidence" value="ECO:0007669"/>
    <property type="project" value="UniProtKB-EC"/>
</dbReference>
<dbReference type="SMART" id="SM00095">
    <property type="entry name" value="TR_THY"/>
    <property type="match status" value="1"/>
</dbReference>
<keyword evidence="10" id="KW-0576">Peroxisome</keyword>
<dbReference type="CDD" id="cd05822">
    <property type="entry name" value="TLP_HIUase"/>
    <property type="match status" value="1"/>
</dbReference>
<dbReference type="SUPFAM" id="SSF49472">
    <property type="entry name" value="Transthyretin (synonym: prealbumin)"/>
    <property type="match status" value="1"/>
</dbReference>
<dbReference type="Pfam" id="PF00576">
    <property type="entry name" value="Transthyretin"/>
    <property type="match status" value="1"/>
</dbReference>
<reference evidence="15" key="2">
    <citation type="submission" date="2021-03" db="UniProtKB">
        <authorList>
            <consortium name="Ensembl"/>
        </authorList>
    </citation>
    <scope>IDENTIFICATION</scope>
</reference>
<dbReference type="InterPro" id="IPR000895">
    <property type="entry name" value="Transthyretin/HIU_hydrolase"/>
</dbReference>
<feature type="binding site" evidence="13">
    <location>
        <position position="61"/>
    </location>
    <ligand>
        <name>substrate</name>
    </ligand>
</feature>
<evidence type="ECO:0000256" key="6">
    <source>
        <dbReference type="ARBA" id="ARBA00012609"/>
    </source>
</evidence>
<evidence type="ECO:0000256" key="9">
    <source>
        <dbReference type="ARBA" id="ARBA00022801"/>
    </source>
</evidence>
<comment type="subunit">
    <text evidence="5">Homotetramer.</text>
</comment>
<proteinExistence type="inferred from homology"/>
<evidence type="ECO:0000256" key="1">
    <source>
        <dbReference type="ARBA" id="ARBA00001043"/>
    </source>
</evidence>
<dbReference type="FunFam" id="2.60.40.180:FF:000004">
    <property type="entry name" value="5-hydroxyisourate hydrolase"/>
    <property type="match status" value="1"/>
</dbReference>
<feature type="binding site" evidence="13">
    <location>
        <position position="165"/>
    </location>
    <ligand>
        <name>substrate</name>
    </ligand>
</feature>
<dbReference type="PANTHER" id="PTHR10395:SF11">
    <property type="entry name" value="5-HYDROXYISOURATE HYDROLASE"/>
    <property type="match status" value="1"/>
</dbReference>
<evidence type="ECO:0000256" key="8">
    <source>
        <dbReference type="ARBA" id="ARBA00022631"/>
    </source>
</evidence>
<evidence type="ECO:0000259" key="14">
    <source>
        <dbReference type="SMART" id="SM00095"/>
    </source>
</evidence>
<dbReference type="InParanoid" id="A0A803JDT3"/>
<sequence>SYIAQGGLKLSPLGARELQRAKVHSVYCHCKYEQRPPAAYSAAPTRDTGKGAASVSQLTTHVLNVSEGIPAKGLTLSLSRHDVSQGKWLQLSRSVTNEDGRCPGLLRGEGLCAGTYQLRFDTGDYWKQMHKESFYPYVEIVFTITDQKQKYHVPLLLSPFSYTTYRGS</sequence>
<evidence type="ECO:0000256" key="12">
    <source>
        <dbReference type="ARBA" id="ARBA00082459"/>
    </source>
</evidence>
<dbReference type="PANTHER" id="PTHR10395">
    <property type="entry name" value="URICASE AND TRANSTHYRETIN-RELATED"/>
    <property type="match status" value="1"/>
</dbReference>
<dbReference type="PROSITE" id="PS00769">
    <property type="entry name" value="TRANSTHYRETIN_2"/>
    <property type="match status" value="1"/>
</dbReference>